<evidence type="ECO:0000256" key="8">
    <source>
        <dbReference type="ARBA" id="ARBA00023154"/>
    </source>
</evidence>
<feature type="site" description="Part of a proton relay during catalysis" evidence="12">
    <location>
        <position position="43"/>
    </location>
</feature>
<evidence type="ECO:0000256" key="6">
    <source>
        <dbReference type="ARBA" id="ARBA00022605"/>
    </source>
</evidence>
<evidence type="ECO:0000256" key="2">
    <source>
        <dbReference type="ARBA" id="ARBA00005120"/>
    </source>
</evidence>
<gene>
    <name evidence="12" type="primary">dapA</name>
    <name evidence="16" type="ORF">F1654_02370</name>
</gene>
<dbReference type="GO" id="GO:0019877">
    <property type="term" value="P:diaminopimelate biosynthetic process"/>
    <property type="evidence" value="ECO:0007669"/>
    <property type="project" value="UniProtKB-UniRule"/>
</dbReference>
<evidence type="ECO:0000256" key="3">
    <source>
        <dbReference type="ARBA" id="ARBA00007592"/>
    </source>
</evidence>
<keyword evidence="8 12" id="KW-0457">Lysine biosynthesis</keyword>
<dbReference type="Gene3D" id="3.20.20.70">
    <property type="entry name" value="Aldolase class I"/>
    <property type="match status" value="1"/>
</dbReference>
<organism evidence="16 17">
    <name type="scientific">Alkalicaulis satelles</name>
    <dbReference type="NCBI Taxonomy" id="2609175"/>
    <lineage>
        <taxon>Bacteria</taxon>
        <taxon>Pseudomonadati</taxon>
        <taxon>Pseudomonadota</taxon>
        <taxon>Alphaproteobacteria</taxon>
        <taxon>Maricaulales</taxon>
        <taxon>Maricaulaceae</taxon>
        <taxon>Alkalicaulis</taxon>
    </lineage>
</organism>
<dbReference type="EMBL" id="VWOJ01000001">
    <property type="protein sequence ID" value="KAA5804864.1"/>
    <property type="molecule type" value="Genomic_DNA"/>
</dbReference>
<comment type="caution">
    <text evidence="16">The sequence shown here is derived from an EMBL/GenBank/DDBJ whole genome shotgun (WGS) entry which is preliminary data.</text>
</comment>
<comment type="catalytic activity">
    <reaction evidence="11 12">
        <text>L-aspartate 4-semialdehyde + pyruvate = (2S,4S)-4-hydroxy-2,3,4,5-tetrahydrodipicolinate + H2O + H(+)</text>
        <dbReference type="Rhea" id="RHEA:34171"/>
        <dbReference type="ChEBI" id="CHEBI:15361"/>
        <dbReference type="ChEBI" id="CHEBI:15377"/>
        <dbReference type="ChEBI" id="CHEBI:15378"/>
        <dbReference type="ChEBI" id="CHEBI:67139"/>
        <dbReference type="ChEBI" id="CHEBI:537519"/>
        <dbReference type="EC" id="4.3.3.7"/>
    </reaction>
</comment>
<dbReference type="SUPFAM" id="SSF51569">
    <property type="entry name" value="Aldolase"/>
    <property type="match status" value="1"/>
</dbReference>
<evidence type="ECO:0000256" key="12">
    <source>
        <dbReference type="HAMAP-Rule" id="MF_00418"/>
    </source>
</evidence>
<comment type="similarity">
    <text evidence="3 12 13">Belongs to the DapA family.</text>
</comment>
<dbReference type="InterPro" id="IPR020625">
    <property type="entry name" value="Schiff_base-form_aldolases_AS"/>
</dbReference>
<dbReference type="InterPro" id="IPR013785">
    <property type="entry name" value="Aldolase_TIM"/>
</dbReference>
<dbReference type="NCBIfam" id="TIGR00674">
    <property type="entry name" value="dapA"/>
    <property type="match status" value="1"/>
</dbReference>
<dbReference type="Proteomes" id="UP000325122">
    <property type="component" value="Unassembled WGS sequence"/>
</dbReference>
<evidence type="ECO:0000256" key="14">
    <source>
        <dbReference type="PIRSR" id="PIRSR001365-1"/>
    </source>
</evidence>
<protein>
    <recommendedName>
        <fullName evidence="4 12">4-hydroxy-tetrahydrodipicolinate synthase</fullName>
        <shortName evidence="12">HTPA synthase</shortName>
        <ecNumber evidence="4 12">4.3.3.7</ecNumber>
    </recommendedName>
</protein>
<keyword evidence="9 12" id="KW-0456">Lyase</keyword>
<feature type="site" description="Part of a proton relay during catalysis" evidence="12">
    <location>
        <position position="106"/>
    </location>
</feature>
<feature type="active site" description="Proton donor/acceptor" evidence="12 14">
    <location>
        <position position="132"/>
    </location>
</feature>
<dbReference type="RefSeq" id="WP_150021895.1">
    <property type="nucleotide sequence ID" value="NZ_VWOJ01000001.1"/>
</dbReference>
<dbReference type="PRINTS" id="PR00146">
    <property type="entry name" value="DHPICSNTHASE"/>
</dbReference>
<dbReference type="PROSITE" id="PS00666">
    <property type="entry name" value="DHDPS_2"/>
    <property type="match status" value="1"/>
</dbReference>
<keyword evidence="17" id="KW-1185">Reference proteome</keyword>
<dbReference type="PIRSF" id="PIRSF001365">
    <property type="entry name" value="DHDPS"/>
    <property type="match status" value="1"/>
</dbReference>
<dbReference type="GO" id="GO:0009089">
    <property type="term" value="P:lysine biosynthetic process via diaminopimelate"/>
    <property type="evidence" value="ECO:0007669"/>
    <property type="project" value="UniProtKB-UniRule"/>
</dbReference>
<evidence type="ECO:0000256" key="4">
    <source>
        <dbReference type="ARBA" id="ARBA00012086"/>
    </source>
</evidence>
<comment type="subunit">
    <text evidence="12">Homotetramer; dimer of dimers.</text>
</comment>
<evidence type="ECO:0000256" key="1">
    <source>
        <dbReference type="ARBA" id="ARBA00003294"/>
    </source>
</evidence>
<dbReference type="EC" id="4.3.3.7" evidence="4 12"/>
<dbReference type="GO" id="GO:0008840">
    <property type="term" value="F:4-hydroxy-tetrahydrodipicolinate synthase activity"/>
    <property type="evidence" value="ECO:0007669"/>
    <property type="project" value="UniProtKB-UniRule"/>
</dbReference>
<evidence type="ECO:0000256" key="9">
    <source>
        <dbReference type="ARBA" id="ARBA00023239"/>
    </source>
</evidence>
<dbReference type="CDD" id="cd00950">
    <property type="entry name" value="DHDPS"/>
    <property type="match status" value="1"/>
</dbReference>
<comment type="caution">
    <text evidence="12">Was originally thought to be a dihydrodipicolinate synthase (DHDPS), catalyzing the condensation of (S)-aspartate-beta-semialdehyde [(S)-ASA] and pyruvate to dihydrodipicolinate (DHDP). However, it was shown in E.coli that the product of the enzymatic reaction is not dihydrodipicolinate but in fact (4S)-4-hydroxy-2,3,4,5-tetrahydro-(2S)-dipicolinic acid (HTPA), and that the consecutive dehydration reaction leading to DHDP is not spontaneous but catalyzed by DapB.</text>
</comment>
<dbReference type="AlphaFoldDB" id="A0A5M6ZMD4"/>
<dbReference type="InterPro" id="IPR002220">
    <property type="entry name" value="DapA-like"/>
</dbReference>
<evidence type="ECO:0000256" key="7">
    <source>
        <dbReference type="ARBA" id="ARBA00022915"/>
    </source>
</evidence>
<dbReference type="InterPro" id="IPR005263">
    <property type="entry name" value="DapA"/>
</dbReference>
<dbReference type="GO" id="GO:0005829">
    <property type="term" value="C:cytosol"/>
    <property type="evidence" value="ECO:0007669"/>
    <property type="project" value="TreeGrafter"/>
</dbReference>
<keyword evidence="5 12" id="KW-0963">Cytoplasm</keyword>
<dbReference type="HAMAP" id="MF_00418">
    <property type="entry name" value="DapA"/>
    <property type="match status" value="1"/>
</dbReference>
<comment type="subcellular location">
    <subcellularLocation>
        <location evidence="12">Cytoplasm</location>
    </subcellularLocation>
</comment>
<dbReference type="Pfam" id="PF00701">
    <property type="entry name" value="DHDPS"/>
    <property type="match status" value="1"/>
</dbReference>
<evidence type="ECO:0000256" key="11">
    <source>
        <dbReference type="ARBA" id="ARBA00047836"/>
    </source>
</evidence>
<feature type="binding site" evidence="12 15">
    <location>
        <position position="202"/>
    </location>
    <ligand>
        <name>pyruvate</name>
        <dbReference type="ChEBI" id="CHEBI:15361"/>
    </ligand>
</feature>
<reference evidence="16 17" key="1">
    <citation type="submission" date="2019-09" db="EMBL/GenBank/DDBJ databases">
        <authorList>
            <person name="Kevbrin V."/>
            <person name="Grouzdev D.S."/>
        </authorList>
    </citation>
    <scope>NUCLEOTIDE SEQUENCE [LARGE SCALE GENOMIC DNA]</scope>
    <source>
        <strain evidence="16 17">G-192</strain>
    </source>
</reference>
<keyword evidence="6 12" id="KW-0028">Amino-acid biosynthesis</keyword>
<evidence type="ECO:0000256" key="13">
    <source>
        <dbReference type="PIRNR" id="PIRNR001365"/>
    </source>
</evidence>
<feature type="active site" description="Schiff-base intermediate with substrate" evidence="12 14">
    <location>
        <position position="160"/>
    </location>
</feature>
<keyword evidence="7 12" id="KW-0220">Diaminopimelate biosynthesis</keyword>
<name>A0A5M6ZMD4_9PROT</name>
<proteinExistence type="inferred from homology"/>
<dbReference type="PANTHER" id="PTHR12128:SF66">
    <property type="entry name" value="4-HYDROXY-2-OXOGLUTARATE ALDOLASE, MITOCHONDRIAL"/>
    <property type="match status" value="1"/>
</dbReference>
<evidence type="ECO:0000256" key="15">
    <source>
        <dbReference type="PIRSR" id="PIRSR001365-2"/>
    </source>
</evidence>
<accession>A0A5M6ZMD4</accession>
<dbReference type="UniPathway" id="UPA00034">
    <property type="reaction ID" value="UER00017"/>
</dbReference>
<evidence type="ECO:0000256" key="5">
    <source>
        <dbReference type="ARBA" id="ARBA00022490"/>
    </source>
</evidence>
<evidence type="ECO:0000313" key="16">
    <source>
        <dbReference type="EMBL" id="KAA5804864.1"/>
    </source>
</evidence>
<dbReference type="SMART" id="SM01130">
    <property type="entry name" value="DHDPS"/>
    <property type="match status" value="1"/>
</dbReference>
<comment type="function">
    <text evidence="1 12">Catalyzes the condensation of (S)-aspartate-beta-semialdehyde [(S)-ASA] and pyruvate to 4-hydroxy-tetrahydrodipicolinate (HTPA).</text>
</comment>
<evidence type="ECO:0000256" key="10">
    <source>
        <dbReference type="ARBA" id="ARBA00023270"/>
    </source>
</evidence>
<comment type="pathway">
    <text evidence="2 12">Amino-acid biosynthesis; L-lysine biosynthesis via DAP pathway; (S)-tetrahydrodipicolinate from L-aspartate: step 3/4.</text>
</comment>
<sequence length="290" mass="30190">MLRGSMTALVTPFKNGAVDEAAFAALIERQIAAGTHGLVPAGTTGETPCLTSAERLRVVELCVEAAAGRVPVIAGTGSNSTAATIELQQHAKKVGADAGLVVAPYYNKPSQDGIAAHFEAVAEAVALPIFVYNIPGRSVVDILPETMARMARHPNIIGSKDATARMERVTDHRLMIGTDFIQLSGDDATALGFNAHGGVGAISVTSNVAPELCAQFQTAMLEGRWDAARALNDRLAPLNAALFAAPSPAPSKYALSLLGLCSEEVRLPLTPCPEPVKARVRAAMEGCGLI</sequence>
<feature type="binding site" evidence="12 15">
    <location>
        <position position="44"/>
    </location>
    <ligand>
        <name>pyruvate</name>
        <dbReference type="ChEBI" id="CHEBI:15361"/>
    </ligand>
</feature>
<dbReference type="PANTHER" id="PTHR12128">
    <property type="entry name" value="DIHYDRODIPICOLINATE SYNTHASE"/>
    <property type="match status" value="1"/>
</dbReference>
<keyword evidence="10 12" id="KW-0704">Schiff base</keyword>
<evidence type="ECO:0000313" key="17">
    <source>
        <dbReference type="Proteomes" id="UP000325122"/>
    </source>
</evidence>